<proteinExistence type="predicted"/>
<sequence length="145" mass="16414">MQLLPSILAITLLFTAAQAQNRLPAPICPKWTKVHGKYASCGQCSPTLGRCMAGDTPWSMCHPDTPCIRGKLFCKTVRDIQWSYCSVDPSDNRTLLNPYQTDKNPFREVLGKRRLPVESDVEETFDSEGFAEEEEEDEEEEELVD</sequence>
<feature type="chain" id="PRO_5040354852" evidence="2">
    <location>
        <begin position="20"/>
        <end position="145"/>
    </location>
</feature>
<evidence type="ECO:0000313" key="3">
    <source>
        <dbReference type="EMBL" id="KAF9870206.1"/>
    </source>
</evidence>
<comment type="caution">
    <text evidence="3">The sequence shown here is derived from an EMBL/GenBank/DDBJ whole genome shotgun (WGS) entry which is preliminary data.</text>
</comment>
<dbReference type="EMBL" id="JAATWM020000057">
    <property type="protein sequence ID" value="KAF9870206.1"/>
    <property type="molecule type" value="Genomic_DNA"/>
</dbReference>
<protein>
    <submittedName>
        <fullName evidence="3">Uncharacterized protein</fullName>
    </submittedName>
</protein>
<name>A0A9P6HWG8_9PEZI</name>
<evidence type="ECO:0000313" key="4">
    <source>
        <dbReference type="Proteomes" id="UP000781932"/>
    </source>
</evidence>
<dbReference type="RefSeq" id="XP_038739667.1">
    <property type="nucleotide sequence ID" value="XM_038895005.1"/>
</dbReference>
<feature type="region of interest" description="Disordered" evidence="1">
    <location>
        <begin position="117"/>
        <end position="145"/>
    </location>
</feature>
<evidence type="ECO:0000256" key="1">
    <source>
        <dbReference type="SAM" id="MobiDB-lite"/>
    </source>
</evidence>
<reference evidence="3" key="2">
    <citation type="submission" date="2020-11" db="EMBL/GenBank/DDBJ databases">
        <title>Whole genome sequencing of Colletotrichum sp.</title>
        <authorList>
            <person name="Li H."/>
        </authorList>
    </citation>
    <scope>NUCLEOTIDE SEQUENCE</scope>
    <source>
        <strain evidence="3">CkLH20</strain>
    </source>
</reference>
<feature type="compositionally biased region" description="Acidic residues" evidence="1">
    <location>
        <begin position="119"/>
        <end position="145"/>
    </location>
</feature>
<keyword evidence="2" id="KW-0732">Signal</keyword>
<feature type="signal peptide" evidence="2">
    <location>
        <begin position="1"/>
        <end position="19"/>
    </location>
</feature>
<keyword evidence="4" id="KW-1185">Reference proteome</keyword>
<gene>
    <name evidence="3" type="ORF">CkaCkLH20_12292</name>
</gene>
<dbReference type="AlphaFoldDB" id="A0A9P6HWG8"/>
<dbReference type="Proteomes" id="UP000781932">
    <property type="component" value="Unassembled WGS sequence"/>
</dbReference>
<organism evidence="3 4">
    <name type="scientific">Colletotrichum karsti</name>
    <dbReference type="NCBI Taxonomy" id="1095194"/>
    <lineage>
        <taxon>Eukaryota</taxon>
        <taxon>Fungi</taxon>
        <taxon>Dikarya</taxon>
        <taxon>Ascomycota</taxon>
        <taxon>Pezizomycotina</taxon>
        <taxon>Sordariomycetes</taxon>
        <taxon>Hypocreomycetidae</taxon>
        <taxon>Glomerellales</taxon>
        <taxon>Glomerellaceae</taxon>
        <taxon>Colletotrichum</taxon>
        <taxon>Colletotrichum boninense species complex</taxon>
    </lineage>
</organism>
<reference evidence="3" key="1">
    <citation type="submission" date="2020-03" db="EMBL/GenBank/DDBJ databases">
        <authorList>
            <person name="He L."/>
        </authorList>
    </citation>
    <scope>NUCLEOTIDE SEQUENCE</scope>
    <source>
        <strain evidence="3">CkLH20</strain>
    </source>
</reference>
<evidence type="ECO:0000256" key="2">
    <source>
        <dbReference type="SAM" id="SignalP"/>
    </source>
</evidence>
<accession>A0A9P6HWG8</accession>
<dbReference type="GeneID" id="62168079"/>